<dbReference type="AlphaFoldDB" id="A0A2Z6LSV7"/>
<name>A0A2Z6LSV7_TRISU</name>
<dbReference type="Proteomes" id="UP000242715">
    <property type="component" value="Unassembled WGS sequence"/>
</dbReference>
<gene>
    <name evidence="1" type="ORF">TSUD_123510</name>
</gene>
<accession>A0A2Z6LSV7</accession>
<reference evidence="2" key="1">
    <citation type="journal article" date="2017" name="Front. Plant Sci.">
        <title>Climate Clever Clovers: New Paradigm to Reduce the Environmental Footprint of Ruminants by Breeding Low Methanogenic Forages Utilizing Haplotype Variation.</title>
        <authorList>
            <person name="Kaur P."/>
            <person name="Appels R."/>
            <person name="Bayer P.E."/>
            <person name="Keeble-Gagnere G."/>
            <person name="Wang J."/>
            <person name="Hirakawa H."/>
            <person name="Shirasawa K."/>
            <person name="Vercoe P."/>
            <person name="Stefanova K."/>
            <person name="Durmic Z."/>
            <person name="Nichols P."/>
            <person name="Revell C."/>
            <person name="Isobe S.N."/>
            <person name="Edwards D."/>
            <person name="Erskine W."/>
        </authorList>
    </citation>
    <scope>NUCLEOTIDE SEQUENCE [LARGE SCALE GENOMIC DNA]</scope>
    <source>
        <strain evidence="2">cv. Daliak</strain>
    </source>
</reference>
<keyword evidence="2" id="KW-1185">Reference proteome</keyword>
<dbReference type="EMBL" id="DF973247">
    <property type="protein sequence ID" value="GAU22464.1"/>
    <property type="molecule type" value="Genomic_DNA"/>
</dbReference>
<sequence>MRSTAPPPPPTWTTFIHGGVAAADHTVVGDTAATVGNAKKTHRAGRQVIEDGRRLPVSGKIQFNKIHQTE</sequence>
<evidence type="ECO:0000313" key="1">
    <source>
        <dbReference type="EMBL" id="GAU22464.1"/>
    </source>
</evidence>
<protein>
    <submittedName>
        <fullName evidence="1">Uncharacterized protein</fullName>
    </submittedName>
</protein>
<organism evidence="1 2">
    <name type="scientific">Trifolium subterraneum</name>
    <name type="common">Subterranean clover</name>
    <dbReference type="NCBI Taxonomy" id="3900"/>
    <lineage>
        <taxon>Eukaryota</taxon>
        <taxon>Viridiplantae</taxon>
        <taxon>Streptophyta</taxon>
        <taxon>Embryophyta</taxon>
        <taxon>Tracheophyta</taxon>
        <taxon>Spermatophyta</taxon>
        <taxon>Magnoliopsida</taxon>
        <taxon>eudicotyledons</taxon>
        <taxon>Gunneridae</taxon>
        <taxon>Pentapetalae</taxon>
        <taxon>rosids</taxon>
        <taxon>fabids</taxon>
        <taxon>Fabales</taxon>
        <taxon>Fabaceae</taxon>
        <taxon>Papilionoideae</taxon>
        <taxon>50 kb inversion clade</taxon>
        <taxon>NPAAA clade</taxon>
        <taxon>Hologalegina</taxon>
        <taxon>IRL clade</taxon>
        <taxon>Trifolieae</taxon>
        <taxon>Trifolium</taxon>
    </lineage>
</organism>
<evidence type="ECO:0000313" key="2">
    <source>
        <dbReference type="Proteomes" id="UP000242715"/>
    </source>
</evidence>
<proteinExistence type="predicted"/>